<proteinExistence type="predicted"/>
<keyword evidence="1" id="KW-0472">Membrane</keyword>
<protein>
    <submittedName>
        <fullName evidence="2">Uncharacterized protein</fullName>
    </submittedName>
</protein>
<organism evidence="2 3">
    <name type="scientific">Methylomonas paludis</name>
    <dbReference type="NCBI Taxonomy" id="1173101"/>
    <lineage>
        <taxon>Bacteria</taxon>
        <taxon>Pseudomonadati</taxon>
        <taxon>Pseudomonadota</taxon>
        <taxon>Gammaproteobacteria</taxon>
        <taxon>Methylococcales</taxon>
        <taxon>Methylococcaceae</taxon>
        <taxon>Methylomonas</taxon>
    </lineage>
</organism>
<dbReference type="KEGG" id="mpad:KEF85_07165"/>
<accession>A0A975MQN9</accession>
<dbReference type="RefSeq" id="WP_215584502.1">
    <property type="nucleotide sequence ID" value="NZ_CP073754.1"/>
</dbReference>
<evidence type="ECO:0000313" key="3">
    <source>
        <dbReference type="Proteomes" id="UP000676649"/>
    </source>
</evidence>
<dbReference type="AlphaFoldDB" id="A0A975MQN9"/>
<gene>
    <name evidence="2" type="ORF">KEF85_07165</name>
</gene>
<keyword evidence="1" id="KW-1133">Transmembrane helix</keyword>
<feature type="transmembrane region" description="Helical" evidence="1">
    <location>
        <begin position="83"/>
        <end position="101"/>
    </location>
</feature>
<evidence type="ECO:0000256" key="1">
    <source>
        <dbReference type="SAM" id="Phobius"/>
    </source>
</evidence>
<feature type="transmembrane region" description="Helical" evidence="1">
    <location>
        <begin position="39"/>
        <end position="63"/>
    </location>
</feature>
<keyword evidence="3" id="KW-1185">Reference proteome</keyword>
<dbReference type="EMBL" id="CP073754">
    <property type="protein sequence ID" value="QWF72222.1"/>
    <property type="molecule type" value="Genomic_DNA"/>
</dbReference>
<name>A0A975MQN9_9GAMM</name>
<keyword evidence="1" id="KW-0812">Transmembrane</keyword>
<dbReference type="Proteomes" id="UP000676649">
    <property type="component" value="Chromosome"/>
</dbReference>
<sequence length="123" mass="12972">MKTVTVNTKEELSQAKDEKATEIIVTGELANKLKRAKKITLLGAGTLVAVIALLGTATVTAPITGGLSYAFAAPAAALSGLEIATIIVAASLGISLIIALFKDYEEIEYSKERLILRRRNSKG</sequence>
<evidence type="ECO:0000313" key="2">
    <source>
        <dbReference type="EMBL" id="QWF72222.1"/>
    </source>
</evidence>
<reference evidence="2" key="1">
    <citation type="submission" date="2021-04" db="EMBL/GenBank/DDBJ databases">
        <title>Draft genome sequence data of methanotrophic Methylovulum sp. strain S1L and Methylomonas sp. strain S2AM isolated from boreal lake water columns.</title>
        <authorList>
            <person name="Rissanen A.J."/>
            <person name="Mangayil R."/>
            <person name="Svenning M.M."/>
            <person name="Khanongnuch R."/>
        </authorList>
    </citation>
    <scope>NUCLEOTIDE SEQUENCE</scope>
    <source>
        <strain evidence="2">S2AM</strain>
    </source>
</reference>